<dbReference type="GeneID" id="66266423"/>
<dbReference type="SUPFAM" id="SSF47413">
    <property type="entry name" value="lambda repressor-like DNA-binding domains"/>
    <property type="match status" value="1"/>
</dbReference>
<dbReference type="InterPro" id="IPR046335">
    <property type="entry name" value="LacI/GalR-like_sensor"/>
</dbReference>
<evidence type="ECO:0000256" key="2">
    <source>
        <dbReference type="ARBA" id="ARBA00023125"/>
    </source>
</evidence>
<evidence type="ECO:0000313" key="10">
    <source>
        <dbReference type="EMBL" id="QQA14683.1"/>
    </source>
</evidence>
<accession>A0A0B5S102</accession>
<dbReference type="SMART" id="SM00354">
    <property type="entry name" value="HTH_LACI"/>
    <property type="match status" value="1"/>
</dbReference>
<dbReference type="EMBL" id="MUAI01000001">
    <property type="protein sequence ID" value="OOR08699.1"/>
    <property type="molecule type" value="Genomic_DNA"/>
</dbReference>
<evidence type="ECO:0000313" key="8">
    <source>
        <dbReference type="EMBL" id="OSX94792.1"/>
    </source>
</evidence>
<reference evidence="6 11" key="2">
    <citation type="submission" date="2012-04" db="EMBL/GenBank/DDBJ databases">
        <title>The Genome Sequence of Bacillus cereus VD078.</title>
        <authorList>
            <consortium name="The Broad Institute Genome Sequencing Platform"/>
            <consortium name="The Broad Institute Genome Sequencing Center for Infectious Disease"/>
            <person name="Feldgarden M."/>
            <person name="Van der Auwera G.A."/>
            <person name="Mahillon J."/>
            <person name="Duprez V."/>
            <person name="Timmery S."/>
            <person name="Mattelet C."/>
            <person name="Dierick K."/>
            <person name="Sun M."/>
            <person name="Yu Z."/>
            <person name="Zhu L."/>
            <person name="Hu X."/>
            <person name="Shank E.B."/>
            <person name="Swiecicka I."/>
            <person name="Hansen B.M."/>
            <person name="Andrup L."/>
            <person name="Young S.K."/>
            <person name="Zeng Q."/>
            <person name="Gargeya S."/>
            <person name="Fitzgerald M."/>
            <person name="Haas B."/>
            <person name="Abouelleil A."/>
            <person name="Alvarado L."/>
            <person name="Arachchi H.M."/>
            <person name="Berlin A."/>
            <person name="Chapman S.B."/>
            <person name="Goldberg J."/>
            <person name="Griggs A."/>
            <person name="Gujja S."/>
            <person name="Hansen M."/>
            <person name="Howarth C."/>
            <person name="Imamovic A."/>
            <person name="Larimer J."/>
            <person name="McCowen C."/>
            <person name="Montmayeur A."/>
            <person name="Murphy C."/>
            <person name="Neiman D."/>
            <person name="Pearson M."/>
            <person name="Priest M."/>
            <person name="Roberts A."/>
            <person name="Saif S."/>
            <person name="Shea T."/>
            <person name="Sisk P."/>
            <person name="Sykes S."/>
            <person name="Wortman J."/>
            <person name="Nusbaum C."/>
            <person name="Birren B."/>
        </authorList>
    </citation>
    <scope>NUCLEOTIDE SEQUENCE [LARGE SCALE GENOMIC DNA]</scope>
    <source>
        <strain evidence="6 11">VD078</strain>
    </source>
</reference>
<dbReference type="EMBL" id="ACMP01000100">
    <property type="protein sequence ID" value="EEL69281.1"/>
    <property type="molecule type" value="Genomic_DNA"/>
</dbReference>
<evidence type="ECO:0000259" key="4">
    <source>
        <dbReference type="PROSITE" id="PS50932"/>
    </source>
</evidence>
<dbReference type="PANTHER" id="PTHR30146:SF109">
    <property type="entry name" value="HTH-TYPE TRANSCRIPTIONAL REGULATOR GALS"/>
    <property type="match status" value="1"/>
</dbReference>
<gene>
    <name evidence="9" type="primary">malR</name>
    <name evidence="9" type="ORF">BACWE_19180</name>
    <name evidence="5" type="ORF">bcere0026_37590</name>
    <name evidence="7" type="ORF">BW900_01805</name>
    <name evidence="10" type="ORF">I6G81_20055</name>
    <name evidence="6" type="ORF">III_01480</name>
    <name evidence="8" type="ORF">S3E15_03390</name>
</gene>
<reference evidence="9 14" key="3">
    <citation type="submission" date="2016-10" db="EMBL/GenBank/DDBJ databases">
        <title>Genome Sequence of Bacillus weihenstephanensis GM6LP.</title>
        <authorList>
            <person name="Poehlein A."/>
            <person name="Wemheuer F."/>
            <person name="Hollensteiner J."/>
            <person name="Wemheuer B."/>
        </authorList>
    </citation>
    <scope>NUCLEOTIDE SEQUENCE [LARGE SCALE GENOMIC DNA]</scope>
    <source>
        <strain evidence="9 14">GM6LP</strain>
    </source>
</reference>
<evidence type="ECO:0000313" key="13">
    <source>
        <dbReference type="Proteomes" id="UP000194131"/>
    </source>
</evidence>
<dbReference type="GO" id="GO:0003700">
    <property type="term" value="F:DNA-binding transcription factor activity"/>
    <property type="evidence" value="ECO:0007669"/>
    <property type="project" value="TreeGrafter"/>
</dbReference>
<organism evidence="5">
    <name type="scientific">Bacillus mycoides</name>
    <dbReference type="NCBI Taxonomy" id="1405"/>
    <lineage>
        <taxon>Bacteria</taxon>
        <taxon>Bacillati</taxon>
        <taxon>Bacillota</taxon>
        <taxon>Bacilli</taxon>
        <taxon>Bacillales</taxon>
        <taxon>Bacillaceae</taxon>
        <taxon>Bacillus</taxon>
        <taxon>Bacillus cereus group</taxon>
    </lineage>
</organism>
<accession>C2XYH9</accession>
<reference evidence="8 13" key="4">
    <citation type="submission" date="2016-12" db="EMBL/GenBank/DDBJ databases">
        <title>Genome Sequences of Twelve Sporeforming Bacillus Species Isolated from Foods.</title>
        <authorList>
            <person name="De Jong A."/>
            <person name="Holsappel S."/>
            <person name="Kuipers O.P."/>
        </authorList>
    </citation>
    <scope>NUCLEOTIDE SEQUENCE [LARGE SCALE GENOMIC DNA]</scope>
    <source>
        <strain evidence="8 13">S3E15</strain>
    </source>
</reference>
<proteinExistence type="predicted"/>
<evidence type="ECO:0000313" key="11">
    <source>
        <dbReference type="Proteomes" id="UP000006976"/>
    </source>
</evidence>
<dbReference type="Pfam" id="PF00356">
    <property type="entry name" value="LacI"/>
    <property type="match status" value="1"/>
</dbReference>
<dbReference type="Proteomes" id="UP000006976">
    <property type="component" value="Unassembled WGS sequence"/>
</dbReference>
<dbReference type="SUPFAM" id="SSF53822">
    <property type="entry name" value="Periplasmic binding protein-like I"/>
    <property type="match status" value="1"/>
</dbReference>
<dbReference type="InterPro" id="IPR010982">
    <property type="entry name" value="Lambda_DNA-bd_dom_sf"/>
</dbReference>
<accession>C2Q059</accession>
<dbReference type="GO" id="GO:0000976">
    <property type="term" value="F:transcription cis-regulatory region binding"/>
    <property type="evidence" value="ECO:0007669"/>
    <property type="project" value="TreeGrafter"/>
</dbReference>
<dbReference type="HOGENOM" id="CLU_037628_6_2_9"/>
<feature type="domain" description="HTH lacI-type" evidence="4">
    <location>
        <begin position="3"/>
        <end position="57"/>
    </location>
</feature>
<dbReference type="Proteomes" id="UP000190696">
    <property type="component" value="Unassembled WGS sequence"/>
</dbReference>
<accession>A0A084J3N7</accession>
<evidence type="ECO:0000313" key="14">
    <source>
        <dbReference type="Proteomes" id="UP000236165"/>
    </source>
</evidence>
<dbReference type="EMBL" id="AHEV01000009">
    <property type="protein sequence ID" value="EJR43405.1"/>
    <property type="molecule type" value="Genomic_DNA"/>
</dbReference>
<dbReference type="PROSITE" id="PS50932">
    <property type="entry name" value="HTH_LACI_2"/>
    <property type="match status" value="1"/>
</dbReference>
<evidence type="ECO:0000313" key="7">
    <source>
        <dbReference type="EMBL" id="OOR08699.1"/>
    </source>
</evidence>
<dbReference type="Proteomes" id="UP000596196">
    <property type="component" value="Chromosome"/>
</dbReference>
<reference evidence="10 15" key="6">
    <citation type="submission" date="2020-12" db="EMBL/GenBank/DDBJ databases">
        <title>FDA dAtabase for Regulatory Grade micrObial Sequences (FDA-ARGOS): Supporting development and validation of Infectious Disease Dx tests.</title>
        <authorList>
            <person name="Nelson B."/>
            <person name="Plummer A."/>
            <person name="Tallon L."/>
            <person name="Sadzewicz L."/>
            <person name="Zhao X."/>
            <person name="Boylan J."/>
            <person name="Ott S."/>
            <person name="Bowen H."/>
            <person name="Vavikolanu K."/>
            <person name="Mehta A."/>
            <person name="Aluvathingal J."/>
            <person name="Nadendla S."/>
            <person name="Myers T."/>
            <person name="Yan Y."/>
            <person name="Sichtig H."/>
        </authorList>
    </citation>
    <scope>NUCLEOTIDE SEQUENCE [LARGE SCALE GENOMIC DNA]</scope>
    <source>
        <strain evidence="10 15">FDAARGOS_924</strain>
    </source>
</reference>
<dbReference type="OMA" id="ARWVGPP"/>
<keyword evidence="2" id="KW-0238">DNA-binding</keyword>
<dbReference type="Pfam" id="PF13377">
    <property type="entry name" value="Peripla_BP_3"/>
    <property type="match status" value="1"/>
</dbReference>
<sequence length="343" mass="37866">MTVTIKDVAKKANVAPSTVSRVIADNPSISEKTKRRVRKVMSELGYHPNLNARNLANQTTKTLGLVMPSSASKAFQNPFFPEVIRGISSFAHVEGYALYMSTGETEDEIFNGVVKMVQGRQIGGIILLYSRENDRIIQYLHDQNFPFVLIGKPYDRKDEITYVDNDNYTAAREVAEYLISLGHKQIAFIGGGSDLLVTRDRLAGMSDALKLADILLPKEYILHFDFSRESGQQAVEELMGLKQPPTAIMATDDLIGLGVLSALSKKGFVVPKDVSIVSFNNALLSEIASPPLSTVDVNIYQLGYEAAKALVDKVEHSESTSKCIIIPHKLLKRQTCDHYATKS</sequence>
<dbReference type="InterPro" id="IPR028082">
    <property type="entry name" value="Peripla_BP_I"/>
</dbReference>
<dbReference type="Proteomes" id="UP000001753">
    <property type="component" value="Chromosome"/>
</dbReference>
<dbReference type="EMBL" id="MKZQ01000020">
    <property type="protein sequence ID" value="PJN71568.1"/>
    <property type="molecule type" value="Genomic_DNA"/>
</dbReference>
<keyword evidence="15" id="KW-1185">Reference proteome</keyword>
<evidence type="ECO:0000313" key="9">
    <source>
        <dbReference type="EMBL" id="PJN71568.1"/>
    </source>
</evidence>
<evidence type="ECO:0000256" key="3">
    <source>
        <dbReference type="ARBA" id="ARBA00023163"/>
    </source>
</evidence>
<protein>
    <submittedName>
        <fullName evidence="9">HTH-type transcriptional regulator MalR</fullName>
    </submittedName>
    <submittedName>
        <fullName evidence="7">LacI family transcriptional regulator</fullName>
    </submittedName>
    <submittedName>
        <fullName evidence="10">Maltose operon transcriptional repressor MalR</fullName>
    </submittedName>
    <submittedName>
        <fullName evidence="5">Transcriptional regulator, LacI</fullName>
    </submittedName>
</protein>
<dbReference type="CDD" id="cd01392">
    <property type="entry name" value="HTH_LacI"/>
    <property type="match status" value="1"/>
</dbReference>
<evidence type="ECO:0000313" key="15">
    <source>
        <dbReference type="Proteomes" id="UP000596196"/>
    </source>
</evidence>
<dbReference type="RefSeq" id="WP_002014809.1">
    <property type="nucleotide sequence ID" value="NZ_CAKJWQ010000011.1"/>
</dbReference>
<dbReference type="Gene3D" id="1.10.260.40">
    <property type="entry name" value="lambda repressor-like DNA-binding domains"/>
    <property type="match status" value="1"/>
</dbReference>
<dbReference type="EMBL" id="MRWU01000003">
    <property type="protein sequence ID" value="OSX94792.1"/>
    <property type="molecule type" value="Genomic_DNA"/>
</dbReference>
<name>A0A084J3N7_BACMY</name>
<evidence type="ECO:0000256" key="1">
    <source>
        <dbReference type="ARBA" id="ARBA00023015"/>
    </source>
</evidence>
<dbReference type="EMBL" id="CP065877">
    <property type="protein sequence ID" value="QQA14683.1"/>
    <property type="molecule type" value="Genomic_DNA"/>
</dbReference>
<evidence type="ECO:0000313" key="6">
    <source>
        <dbReference type="EMBL" id="EJR43405.1"/>
    </source>
</evidence>
<evidence type="ECO:0000313" key="5">
    <source>
        <dbReference type="EMBL" id="EEL69281.1"/>
    </source>
</evidence>
<keyword evidence="1" id="KW-0805">Transcription regulation</keyword>
<dbReference type="PANTHER" id="PTHR30146">
    <property type="entry name" value="LACI-RELATED TRANSCRIPTIONAL REPRESSOR"/>
    <property type="match status" value="1"/>
</dbReference>
<dbReference type="KEGG" id="bmyo:BG05_2014"/>
<accession>J8IXX8</accession>
<reference evidence="7 12" key="5">
    <citation type="submission" date="2017-01" db="EMBL/GenBank/DDBJ databases">
        <title>Bacillus cereus isolates.</title>
        <authorList>
            <person name="Beno S.M."/>
        </authorList>
    </citation>
    <scope>NUCLEOTIDE SEQUENCE [LARGE SCALE GENOMIC DNA]</scope>
    <source>
        <strain evidence="7 12">FSL W7-1108</strain>
    </source>
</reference>
<dbReference type="InterPro" id="IPR000843">
    <property type="entry name" value="HTH_LacI"/>
</dbReference>
<dbReference type="Proteomes" id="UP000194131">
    <property type="component" value="Unassembled WGS sequence"/>
</dbReference>
<dbReference type="AlphaFoldDB" id="A0A084J3N7"/>
<dbReference type="Proteomes" id="UP000236165">
    <property type="component" value="Unassembled WGS sequence"/>
</dbReference>
<dbReference type="KEGG" id="bww:bwei_0942"/>
<evidence type="ECO:0000313" key="12">
    <source>
        <dbReference type="Proteomes" id="UP000190696"/>
    </source>
</evidence>
<dbReference type="Gene3D" id="3.40.50.2300">
    <property type="match status" value="2"/>
</dbReference>
<dbReference type="CDD" id="cd06294">
    <property type="entry name" value="PBP1_MalR-like"/>
    <property type="match status" value="1"/>
</dbReference>
<keyword evidence="3" id="KW-0804">Transcription</keyword>
<reference evidence="5" key="1">
    <citation type="journal article" date="2012" name="Genome Res.">
        <title>Genomic characterization of the Bacillus cereus sensu lato species: Backdrop to the evolution of Bacillus anthracis.</title>
        <authorList>
            <person name="Zwick M.E."/>
            <person name="Joseph S.J."/>
            <person name="Didelot X."/>
            <person name="Chen P.E."/>
            <person name="Bishop-Lilly K.A."/>
            <person name="Stewart A.C."/>
            <person name="Willner K."/>
            <person name="Nolan N."/>
            <person name="Lentz S."/>
            <person name="Thomason M.K."/>
            <person name="Sozhamannan S."/>
            <person name="Mateczun A.J."/>
            <person name="Du L."/>
            <person name="Read T.D."/>
        </authorList>
    </citation>
    <scope>NUCLEOTIDE SEQUENCE [LARGE SCALE GENOMIC DNA]</scope>
    <source>
        <strain evidence="5">AH603</strain>
    </source>
</reference>